<dbReference type="InterPro" id="IPR058240">
    <property type="entry name" value="rSAM_sf"/>
</dbReference>
<evidence type="ECO:0000259" key="5">
    <source>
        <dbReference type="SMART" id="SM00729"/>
    </source>
</evidence>
<reference evidence="6" key="2">
    <citation type="submission" date="2021-04" db="EMBL/GenBank/DDBJ databases">
        <authorList>
            <person name="Gilroy R."/>
        </authorList>
    </citation>
    <scope>NUCLEOTIDE SEQUENCE</scope>
    <source>
        <strain evidence="6">ChiBcec8-14828</strain>
    </source>
</reference>
<dbReference type="Pfam" id="PF04055">
    <property type="entry name" value="Radical_SAM"/>
    <property type="match status" value="1"/>
</dbReference>
<evidence type="ECO:0000256" key="2">
    <source>
        <dbReference type="ARBA" id="ARBA00022723"/>
    </source>
</evidence>
<dbReference type="InterPro" id="IPR010994">
    <property type="entry name" value="RuvA_2-like"/>
</dbReference>
<dbReference type="GO" id="GO:0046872">
    <property type="term" value="F:metal ion binding"/>
    <property type="evidence" value="ECO:0007669"/>
    <property type="project" value="UniProtKB-KW"/>
</dbReference>
<evidence type="ECO:0000256" key="1">
    <source>
        <dbReference type="ARBA" id="ARBA00022691"/>
    </source>
</evidence>
<dbReference type="InterPro" id="IPR013785">
    <property type="entry name" value="Aldolase_TIM"/>
</dbReference>
<dbReference type="InterPro" id="IPR006638">
    <property type="entry name" value="Elp3/MiaA/NifB-like_rSAM"/>
</dbReference>
<dbReference type="SFLD" id="SFLDG01102">
    <property type="entry name" value="Uncharacterised_Radical_SAM_Su"/>
    <property type="match status" value="1"/>
</dbReference>
<evidence type="ECO:0000256" key="3">
    <source>
        <dbReference type="ARBA" id="ARBA00023004"/>
    </source>
</evidence>
<sequence>MDLMQKLNILADSAKYDVACTSSGVQRKGNGSGIGSTAAQGICHAFSADGRCISLLKVLLTNFCVYDCKYCVNRRSRDVPRAAFSPKELAELTIEFYRRNYIEGLFLSSAVCGSADNTMERMIEVLRLLREEYGFRGYIHAKTIPGASAALIERMGLLADRLSVNIELPSEESLRRLAPEKTKAGILAPMKQVRIGILENQTDLVRYRHAPQFAPAGQSTQMIVGASGESDRQILRLTQGLYNRYQLKRVFFSAYIPVVQDAALPDAQTPPPLLREHRLYQADWLLRFYGFHADELLDEQQQNFEPYLDPKCSWALRHLEEFPVDVNKCTYEQLLRVPGIGVKSARRICTARRAGRLSMLDLKRLGVVLKRAQHFIICSDFGLRRFAARPNQSQIVHALLDPQAFHFGYEQLSMFSPEEGVQSPNKQVWIAEKRGEAAECLLRQI</sequence>
<dbReference type="SUPFAM" id="SSF47781">
    <property type="entry name" value="RuvA domain 2-like"/>
    <property type="match status" value="1"/>
</dbReference>
<reference evidence="6" key="1">
    <citation type="journal article" date="2021" name="PeerJ">
        <title>Extensive microbial diversity within the chicken gut microbiome revealed by metagenomics and culture.</title>
        <authorList>
            <person name="Gilroy R."/>
            <person name="Ravi A."/>
            <person name="Getino M."/>
            <person name="Pursley I."/>
            <person name="Horton D.L."/>
            <person name="Alikhan N.F."/>
            <person name="Baker D."/>
            <person name="Gharbi K."/>
            <person name="Hall N."/>
            <person name="Watson M."/>
            <person name="Adriaenssens E.M."/>
            <person name="Foster-Nyarko E."/>
            <person name="Jarju S."/>
            <person name="Secka A."/>
            <person name="Antonio M."/>
            <person name="Oren A."/>
            <person name="Chaudhuri R.R."/>
            <person name="La Ragione R."/>
            <person name="Hildebrand F."/>
            <person name="Pallen M.J."/>
        </authorList>
    </citation>
    <scope>NUCLEOTIDE SEQUENCE</scope>
    <source>
        <strain evidence="6">ChiBcec8-14828</strain>
    </source>
</reference>
<keyword evidence="4" id="KW-0411">Iron-sulfur</keyword>
<organism evidence="6 7">
    <name type="scientific">Candidatus Ruthenibacterium avium</name>
    <dbReference type="NCBI Taxonomy" id="2838751"/>
    <lineage>
        <taxon>Bacteria</taxon>
        <taxon>Bacillati</taxon>
        <taxon>Bacillota</taxon>
        <taxon>Clostridia</taxon>
        <taxon>Eubacteriales</taxon>
        <taxon>Oscillospiraceae</taxon>
        <taxon>Ruthenibacterium</taxon>
    </lineage>
</organism>
<dbReference type="Gene3D" id="1.10.150.320">
    <property type="entry name" value="Photosystem II 12 kDa extrinsic protein"/>
    <property type="match status" value="1"/>
</dbReference>
<keyword evidence="3" id="KW-0408">Iron</keyword>
<dbReference type="NCBIfam" id="TIGR03916">
    <property type="entry name" value="rSAM_link_UDG"/>
    <property type="match status" value="1"/>
</dbReference>
<name>A0A9D2S228_9FIRM</name>
<dbReference type="EMBL" id="DWYA01000077">
    <property type="protein sequence ID" value="HJB40461.1"/>
    <property type="molecule type" value="Genomic_DNA"/>
</dbReference>
<dbReference type="CDD" id="cd01335">
    <property type="entry name" value="Radical_SAM"/>
    <property type="match status" value="1"/>
</dbReference>
<keyword evidence="2" id="KW-0479">Metal-binding</keyword>
<dbReference type="PANTHER" id="PTHR21180:SF9">
    <property type="entry name" value="TYPE II SECRETION SYSTEM PROTEIN K"/>
    <property type="match status" value="1"/>
</dbReference>
<accession>A0A9D2S228</accession>
<dbReference type="PANTHER" id="PTHR21180">
    <property type="entry name" value="ENDONUCLEASE/EXONUCLEASE/PHOSPHATASE FAMILY DOMAIN-CONTAINING PROTEIN 1"/>
    <property type="match status" value="1"/>
</dbReference>
<dbReference type="Proteomes" id="UP000824209">
    <property type="component" value="Unassembled WGS sequence"/>
</dbReference>
<feature type="domain" description="Elp3/MiaA/NifB-like radical SAM core" evidence="5">
    <location>
        <begin position="54"/>
        <end position="284"/>
    </location>
</feature>
<dbReference type="SMART" id="SM00729">
    <property type="entry name" value="Elp3"/>
    <property type="match status" value="1"/>
</dbReference>
<dbReference type="InterPro" id="IPR023874">
    <property type="entry name" value="DNA_rSAM_put"/>
</dbReference>
<dbReference type="GO" id="GO:0051536">
    <property type="term" value="F:iron-sulfur cluster binding"/>
    <property type="evidence" value="ECO:0007669"/>
    <property type="project" value="UniProtKB-KW"/>
</dbReference>
<protein>
    <submittedName>
        <fullName evidence="6">DNA modification/repair radical SAM protein</fullName>
    </submittedName>
</protein>
<dbReference type="SUPFAM" id="SSF102114">
    <property type="entry name" value="Radical SAM enzymes"/>
    <property type="match status" value="1"/>
</dbReference>
<dbReference type="Gene3D" id="3.20.20.70">
    <property type="entry name" value="Aldolase class I"/>
    <property type="match status" value="1"/>
</dbReference>
<comment type="caution">
    <text evidence="6">The sequence shown here is derived from an EMBL/GenBank/DDBJ whole genome shotgun (WGS) entry which is preliminary data.</text>
</comment>
<dbReference type="SFLD" id="SFLDS00029">
    <property type="entry name" value="Radical_SAM"/>
    <property type="match status" value="1"/>
</dbReference>
<keyword evidence="1" id="KW-0949">S-adenosyl-L-methionine</keyword>
<dbReference type="InterPro" id="IPR007197">
    <property type="entry name" value="rSAM"/>
</dbReference>
<evidence type="ECO:0000313" key="6">
    <source>
        <dbReference type="EMBL" id="HJB40461.1"/>
    </source>
</evidence>
<dbReference type="InterPro" id="IPR051675">
    <property type="entry name" value="Endo/Exo/Phosphatase_dom_1"/>
</dbReference>
<evidence type="ECO:0000313" key="7">
    <source>
        <dbReference type="Proteomes" id="UP000824209"/>
    </source>
</evidence>
<dbReference type="GO" id="GO:0003824">
    <property type="term" value="F:catalytic activity"/>
    <property type="evidence" value="ECO:0007669"/>
    <property type="project" value="InterPro"/>
</dbReference>
<gene>
    <name evidence="6" type="ORF">H9943_08720</name>
</gene>
<dbReference type="AlphaFoldDB" id="A0A9D2S228"/>
<proteinExistence type="predicted"/>
<evidence type="ECO:0000256" key="4">
    <source>
        <dbReference type="ARBA" id="ARBA00023014"/>
    </source>
</evidence>